<evidence type="ECO:0000313" key="1">
    <source>
        <dbReference type="EMBL" id="ETK10763.1"/>
    </source>
</evidence>
<dbReference type="EMBL" id="AYYD01000623">
    <property type="protein sequence ID" value="ETK10763.1"/>
    <property type="molecule type" value="Genomic_DNA"/>
</dbReference>
<comment type="caution">
    <text evidence="1">The sequence shown here is derived from an EMBL/GenBank/DDBJ whole genome shotgun (WGS) entry which is preliminary data.</text>
</comment>
<reference evidence="1 2" key="1">
    <citation type="submission" date="2013-11" db="EMBL/GenBank/DDBJ databases">
        <title>Single cell genomics of uncultured Tannerella BU063 (oral taxon 286).</title>
        <authorList>
            <person name="Beall C.J."/>
            <person name="Campbell A.G."/>
            <person name="Griffen A.L."/>
            <person name="Podar M."/>
            <person name="Leys E.J."/>
        </authorList>
    </citation>
    <scope>NUCLEOTIDE SEQUENCE [LARGE SCALE GENOMIC DNA]</scope>
    <source>
        <strain evidence="1">Cell 6/7/9</strain>
    </source>
</reference>
<accession>W2CUM1</accession>
<organism evidence="1 2">
    <name type="scientific">Tannerella sp. oral taxon BU063 isolate Cell 6/7/9</name>
    <dbReference type="NCBI Taxonomy" id="1411021"/>
    <lineage>
        <taxon>Bacteria</taxon>
        <taxon>Pseudomonadati</taxon>
        <taxon>Bacteroidota</taxon>
        <taxon>Bacteroidia</taxon>
        <taxon>Bacteroidales</taxon>
        <taxon>Tannerellaceae</taxon>
        <taxon>Tannerella</taxon>
    </lineage>
</organism>
<dbReference type="AlphaFoldDB" id="W2CUM1"/>
<sequence length="70" mass="8469">MFKIFCWQVTAKPIVGEVHDTQFLEWKLSFWNAYFTTEFIGPQDKNLQLRKRFQPIWECVLNFVVSKINL</sequence>
<dbReference type="Proteomes" id="UP000018874">
    <property type="component" value="Unassembled WGS sequence"/>
</dbReference>
<keyword evidence="2" id="KW-1185">Reference proteome</keyword>
<gene>
    <name evidence="1" type="ORF">T231_03190</name>
</gene>
<name>W2CUM1_9BACT</name>
<proteinExistence type="predicted"/>
<evidence type="ECO:0000313" key="2">
    <source>
        <dbReference type="Proteomes" id="UP000018874"/>
    </source>
</evidence>
<protein>
    <submittedName>
        <fullName evidence="1">Uncharacterized protein</fullName>
    </submittedName>
</protein>